<organism evidence="1 2">
    <name type="scientific">Diploptera punctata</name>
    <name type="common">Pacific beetle cockroach</name>
    <dbReference type="NCBI Taxonomy" id="6984"/>
    <lineage>
        <taxon>Eukaryota</taxon>
        <taxon>Metazoa</taxon>
        <taxon>Ecdysozoa</taxon>
        <taxon>Arthropoda</taxon>
        <taxon>Hexapoda</taxon>
        <taxon>Insecta</taxon>
        <taxon>Pterygota</taxon>
        <taxon>Neoptera</taxon>
        <taxon>Polyneoptera</taxon>
        <taxon>Dictyoptera</taxon>
        <taxon>Blattodea</taxon>
        <taxon>Blaberoidea</taxon>
        <taxon>Blaberidae</taxon>
        <taxon>Diplopterinae</taxon>
        <taxon>Diploptera</taxon>
    </lineage>
</organism>
<gene>
    <name evidence="1" type="ORF">L9F63_014233</name>
</gene>
<proteinExistence type="predicted"/>
<sequence length="110" mass="12899">YLFGLTHFIFYIYPVSLRSMRILSPHLCFTVPNNVFHKALPIQILKAQNSCFTMPKQRTTAKHDIVLPTPYVYILYLISIKFINYERRYNIVIPLVLELVSLLSSTIHDL</sequence>
<dbReference type="Proteomes" id="UP001233999">
    <property type="component" value="Unassembled WGS sequence"/>
</dbReference>
<dbReference type="AlphaFoldDB" id="A0AAD8ELW2"/>
<feature type="non-terminal residue" evidence="1">
    <location>
        <position position="110"/>
    </location>
</feature>
<feature type="non-terminal residue" evidence="1">
    <location>
        <position position="1"/>
    </location>
</feature>
<dbReference type="EMBL" id="JASPKZ010003051">
    <property type="protein sequence ID" value="KAJ9594357.1"/>
    <property type="molecule type" value="Genomic_DNA"/>
</dbReference>
<protein>
    <submittedName>
        <fullName evidence="1">Uncharacterized protein</fullName>
    </submittedName>
</protein>
<name>A0AAD8ELW2_DIPPU</name>
<keyword evidence="2" id="KW-1185">Reference proteome</keyword>
<reference evidence="1" key="1">
    <citation type="journal article" date="2023" name="IScience">
        <title>Live-bearing cockroach genome reveals convergent evolutionary mechanisms linked to viviparity in insects and beyond.</title>
        <authorList>
            <person name="Fouks B."/>
            <person name="Harrison M.C."/>
            <person name="Mikhailova A.A."/>
            <person name="Marchal E."/>
            <person name="English S."/>
            <person name="Carruthers M."/>
            <person name="Jennings E.C."/>
            <person name="Chiamaka E.L."/>
            <person name="Frigard R.A."/>
            <person name="Pippel M."/>
            <person name="Attardo G.M."/>
            <person name="Benoit J.B."/>
            <person name="Bornberg-Bauer E."/>
            <person name="Tobe S.S."/>
        </authorList>
    </citation>
    <scope>NUCLEOTIDE SEQUENCE</scope>
    <source>
        <strain evidence="1">Stay&amp;Tobe</strain>
    </source>
</reference>
<accession>A0AAD8ELW2</accession>
<comment type="caution">
    <text evidence="1">The sequence shown here is derived from an EMBL/GenBank/DDBJ whole genome shotgun (WGS) entry which is preliminary data.</text>
</comment>
<evidence type="ECO:0000313" key="1">
    <source>
        <dbReference type="EMBL" id="KAJ9594357.1"/>
    </source>
</evidence>
<evidence type="ECO:0000313" key="2">
    <source>
        <dbReference type="Proteomes" id="UP001233999"/>
    </source>
</evidence>
<reference evidence="1" key="2">
    <citation type="submission" date="2023-05" db="EMBL/GenBank/DDBJ databases">
        <authorList>
            <person name="Fouks B."/>
        </authorList>
    </citation>
    <scope>NUCLEOTIDE SEQUENCE</scope>
    <source>
        <strain evidence="1">Stay&amp;Tobe</strain>
        <tissue evidence="1">Testes</tissue>
    </source>
</reference>